<reference evidence="3 4" key="1">
    <citation type="submission" date="2018-11" db="EMBL/GenBank/DDBJ databases">
        <title>Genome assembly of Steccherinum ochraceum LE-BIN_3174, the white-rot fungus of the Steccherinaceae family (The Residual Polyporoid clade, Polyporales, Basidiomycota).</title>
        <authorList>
            <person name="Fedorova T.V."/>
            <person name="Glazunova O.A."/>
            <person name="Landesman E.O."/>
            <person name="Moiseenko K.V."/>
            <person name="Psurtseva N.V."/>
            <person name="Savinova O.S."/>
            <person name="Shakhova N.V."/>
            <person name="Tyazhelova T.V."/>
            <person name="Vasina D.V."/>
        </authorList>
    </citation>
    <scope>NUCLEOTIDE SEQUENCE [LARGE SCALE GENOMIC DNA]</scope>
    <source>
        <strain evidence="3 4">LE-BIN_3174</strain>
    </source>
</reference>
<evidence type="ECO:0000256" key="1">
    <source>
        <dbReference type="SAM" id="MobiDB-lite"/>
    </source>
</evidence>
<feature type="region of interest" description="Disordered" evidence="1">
    <location>
        <begin position="476"/>
        <end position="504"/>
    </location>
</feature>
<evidence type="ECO:0000256" key="2">
    <source>
        <dbReference type="SAM" id="Phobius"/>
    </source>
</evidence>
<keyword evidence="2" id="KW-0472">Membrane</keyword>
<keyword evidence="2" id="KW-0812">Transmembrane</keyword>
<dbReference type="Proteomes" id="UP000292702">
    <property type="component" value="Unassembled WGS sequence"/>
</dbReference>
<feature type="region of interest" description="Disordered" evidence="1">
    <location>
        <begin position="600"/>
        <end position="627"/>
    </location>
</feature>
<keyword evidence="2" id="KW-1133">Transmembrane helix</keyword>
<organism evidence="3 4">
    <name type="scientific">Steccherinum ochraceum</name>
    <dbReference type="NCBI Taxonomy" id="92696"/>
    <lineage>
        <taxon>Eukaryota</taxon>
        <taxon>Fungi</taxon>
        <taxon>Dikarya</taxon>
        <taxon>Basidiomycota</taxon>
        <taxon>Agaricomycotina</taxon>
        <taxon>Agaricomycetes</taxon>
        <taxon>Polyporales</taxon>
        <taxon>Steccherinaceae</taxon>
        <taxon>Steccherinum</taxon>
    </lineage>
</organism>
<proteinExistence type="predicted"/>
<dbReference type="OrthoDB" id="3178019at2759"/>
<accession>A0A4R0RS57</accession>
<gene>
    <name evidence="3" type="ORF">EIP91_002400</name>
</gene>
<dbReference type="EMBL" id="RWJN01000017">
    <property type="protein sequence ID" value="TCD70676.1"/>
    <property type="molecule type" value="Genomic_DNA"/>
</dbReference>
<feature type="region of interest" description="Disordered" evidence="1">
    <location>
        <begin position="635"/>
        <end position="654"/>
    </location>
</feature>
<sequence>MISFTPAHWETTTIALPTSLSAGKDSHLVRFKASFGSRQEFEQAQRDGVRVEMWTNLETVGGPAGGVWRAIAFEYPVRSNASGADADAGDVISFLPDESFGGPQNTEAAVFLDVHIPGDIFSYFEHPRYSFTYRLVYRSGHIEWLGAFGHDGVLAFEQRDTRVTLNHDSQISTTGGGYIVESEAKRVIGVGRLSNALLWERWSFGGNGPSFSRSHITSPSGCIILTPSPAPGIHNFTPEALQPMILTAGPDGSSLSISESGDITFHPAAEASYHPAGFTTVGARMLAMGKDSNLLDYDASSDTMVVTSTTSPGETQMSPVALSFVPLGPRPQGAAHIDVKVNSEKLAGVFPGSDIVLYQKTPAQKFKVVPTSDRKEECISIRVKASGDQIFVAPLHDLSALTSPGESDVVRAVDIWQVAVVSPHVAAQVVSEVHDVASVFPTPPPSPPLRSSGLGHPFDSAPSIDSVLASIAEEDEVAEVAEEEAPSEAASPTISPSSTADQDVKEALLSPAPSSIFDVPRYVSSQIFDAYPEKHNGNESLAPMNTLLQLTVVSFIQALFGSAFGMLAFVLAMFGVKVSLPAVGAKTQETMMVYDEDDEDEAQEVDVKATSVTAAESETDLRSERDDEVLSEGTAFDDEKTPCASPVLSSTTDHKEVPALDIQKPSTQPTSRSSYLTVALSPESNTVQVLVTPPKTVDLSLPTHLQLSIDGKAPSNLIWNAVDSSSYIAELRGETPLGGELKISIEV</sequence>
<comment type="caution">
    <text evidence="3">The sequence shown here is derived from an EMBL/GenBank/DDBJ whole genome shotgun (WGS) entry which is preliminary data.</text>
</comment>
<feature type="compositionally biased region" description="Acidic residues" evidence="1">
    <location>
        <begin position="476"/>
        <end position="486"/>
    </location>
</feature>
<feature type="transmembrane region" description="Helical" evidence="2">
    <location>
        <begin position="555"/>
        <end position="576"/>
    </location>
</feature>
<evidence type="ECO:0000313" key="3">
    <source>
        <dbReference type="EMBL" id="TCD70676.1"/>
    </source>
</evidence>
<evidence type="ECO:0000313" key="4">
    <source>
        <dbReference type="Proteomes" id="UP000292702"/>
    </source>
</evidence>
<dbReference type="AlphaFoldDB" id="A0A4R0RS57"/>
<name>A0A4R0RS57_9APHY</name>
<protein>
    <submittedName>
        <fullName evidence="3">Uncharacterized protein</fullName>
    </submittedName>
</protein>
<keyword evidence="4" id="KW-1185">Reference proteome</keyword>
<feature type="compositionally biased region" description="Low complexity" evidence="1">
    <location>
        <begin position="487"/>
        <end position="501"/>
    </location>
</feature>